<proteinExistence type="predicted"/>
<reference evidence="1 2" key="1">
    <citation type="submission" date="2015-08" db="EMBL/GenBank/DDBJ databases">
        <title>Genome sequencing of Penicillium nordicum.</title>
        <authorList>
            <person name="Nguyen H.D."/>
            <person name="Seifert K.A."/>
        </authorList>
    </citation>
    <scope>NUCLEOTIDE SEQUENCE [LARGE SCALE GENOMIC DNA]</scope>
    <source>
        <strain evidence="1 2">DAOMC 185683</strain>
    </source>
</reference>
<gene>
    <name evidence="1" type="ORF">ACN38_g2786</name>
</gene>
<evidence type="ECO:0000313" key="1">
    <source>
        <dbReference type="EMBL" id="KOS46292.1"/>
    </source>
</evidence>
<dbReference type="AlphaFoldDB" id="A0A0M9WIM1"/>
<keyword evidence="2" id="KW-1185">Reference proteome</keyword>
<protein>
    <submittedName>
        <fullName evidence="1">Uncharacterized protein</fullName>
    </submittedName>
</protein>
<sequence length="86" mass="10875">MVDFIRGIFLPFTFDIQLVRYKIDSYMNWFSFLFPWMEIPCVRTDRVKKKKKKKKKKDKEISQIDFQELKKKRKYQLMFFFFFFGF</sequence>
<comment type="caution">
    <text evidence="1">The sequence shown here is derived from an EMBL/GenBank/DDBJ whole genome shotgun (WGS) entry which is preliminary data.</text>
</comment>
<evidence type="ECO:0000313" key="2">
    <source>
        <dbReference type="Proteomes" id="UP000037696"/>
    </source>
</evidence>
<accession>A0A0M9WIM1</accession>
<dbReference type="EMBL" id="LHQQ01000031">
    <property type="protein sequence ID" value="KOS46292.1"/>
    <property type="molecule type" value="Genomic_DNA"/>
</dbReference>
<organism evidence="1 2">
    <name type="scientific">Penicillium nordicum</name>
    <dbReference type="NCBI Taxonomy" id="229535"/>
    <lineage>
        <taxon>Eukaryota</taxon>
        <taxon>Fungi</taxon>
        <taxon>Dikarya</taxon>
        <taxon>Ascomycota</taxon>
        <taxon>Pezizomycotina</taxon>
        <taxon>Eurotiomycetes</taxon>
        <taxon>Eurotiomycetidae</taxon>
        <taxon>Eurotiales</taxon>
        <taxon>Aspergillaceae</taxon>
        <taxon>Penicillium</taxon>
    </lineage>
</organism>
<dbReference type="Proteomes" id="UP000037696">
    <property type="component" value="Unassembled WGS sequence"/>
</dbReference>
<name>A0A0M9WIM1_9EURO</name>